<protein>
    <recommendedName>
        <fullName evidence="1">DUF427 domain-containing protein</fullName>
    </recommendedName>
</protein>
<evidence type="ECO:0000259" key="1">
    <source>
        <dbReference type="Pfam" id="PF04248"/>
    </source>
</evidence>
<dbReference type="Proteomes" id="UP001309876">
    <property type="component" value="Unassembled WGS sequence"/>
</dbReference>
<dbReference type="EMBL" id="JAVRRJ010000001">
    <property type="protein sequence ID" value="KAK5090643.1"/>
    <property type="molecule type" value="Genomic_DNA"/>
</dbReference>
<dbReference type="InterPro" id="IPR007361">
    <property type="entry name" value="DUF427"/>
</dbReference>
<keyword evidence="3" id="KW-1185">Reference proteome</keyword>
<dbReference type="InterPro" id="IPR038694">
    <property type="entry name" value="DUF427_sf"/>
</dbReference>
<dbReference type="PANTHER" id="PTHR34310:SF9">
    <property type="entry name" value="BLR5716 PROTEIN"/>
    <property type="match status" value="1"/>
</dbReference>
<sequence length="292" mass="33506">MASTAGKGPSSSDLKELVRKLAREGPVKYERTSKRIRLLFNGAFVADTNDAQYVWEHDYYPQYYLPMNAFCQSSGYDIKTIFGEAIKDDKTGKTLGGELKLAVRRENTDEEHRTITDMVLFAADLEGPSTMLKDHVKVLFSAIDQWFEEDTPIYVHPKDPYKRVDLLQSSKPIRITIPIGSEDVVLAESASSVHLYETLLPARYYIPYISIKTIYLRPSATTSECPYKGTAKYDHVVIAGEQHDDLIWHYRAPTIECAAITGLRCFYNERVDVWFFEKSQWLKQQRPKTHFA</sequence>
<name>A0AAN7T543_9EURO</name>
<organism evidence="2 3">
    <name type="scientific">Lithohypha guttulata</name>
    <dbReference type="NCBI Taxonomy" id="1690604"/>
    <lineage>
        <taxon>Eukaryota</taxon>
        <taxon>Fungi</taxon>
        <taxon>Dikarya</taxon>
        <taxon>Ascomycota</taxon>
        <taxon>Pezizomycotina</taxon>
        <taxon>Eurotiomycetes</taxon>
        <taxon>Chaetothyriomycetidae</taxon>
        <taxon>Chaetothyriales</taxon>
        <taxon>Trichomeriaceae</taxon>
        <taxon>Lithohypha</taxon>
    </lineage>
</organism>
<evidence type="ECO:0000313" key="3">
    <source>
        <dbReference type="Proteomes" id="UP001309876"/>
    </source>
</evidence>
<dbReference type="Gene3D" id="2.170.150.40">
    <property type="entry name" value="Domain of unknown function (DUF427)"/>
    <property type="match status" value="2"/>
</dbReference>
<dbReference type="Pfam" id="PF04248">
    <property type="entry name" value="NTP_transf_9"/>
    <property type="match status" value="2"/>
</dbReference>
<dbReference type="PANTHER" id="PTHR34310">
    <property type="entry name" value="DUF427 DOMAIN PROTEIN (AFU_ORTHOLOGUE AFUA_3G02220)"/>
    <property type="match status" value="1"/>
</dbReference>
<comment type="caution">
    <text evidence="2">The sequence shown here is derived from an EMBL/GenBank/DDBJ whole genome shotgun (WGS) entry which is preliminary data.</text>
</comment>
<feature type="domain" description="DUF427" evidence="1">
    <location>
        <begin position="182"/>
        <end position="269"/>
    </location>
</feature>
<reference evidence="2 3" key="1">
    <citation type="submission" date="2023-08" db="EMBL/GenBank/DDBJ databases">
        <title>Black Yeasts Isolated from many extreme environments.</title>
        <authorList>
            <person name="Coleine C."/>
            <person name="Stajich J.E."/>
            <person name="Selbmann L."/>
        </authorList>
    </citation>
    <scope>NUCLEOTIDE SEQUENCE [LARGE SCALE GENOMIC DNA]</scope>
    <source>
        <strain evidence="2 3">CCFEE 5910</strain>
    </source>
</reference>
<feature type="domain" description="DUF427" evidence="1">
    <location>
        <begin position="37"/>
        <end position="69"/>
    </location>
</feature>
<evidence type="ECO:0000313" key="2">
    <source>
        <dbReference type="EMBL" id="KAK5090643.1"/>
    </source>
</evidence>
<proteinExistence type="predicted"/>
<gene>
    <name evidence="2" type="ORF">LTR05_000818</name>
</gene>
<dbReference type="AlphaFoldDB" id="A0AAN7T543"/>
<accession>A0AAN7T543</accession>